<dbReference type="Gene3D" id="3.10.580.10">
    <property type="entry name" value="CBS-domain"/>
    <property type="match status" value="1"/>
</dbReference>
<dbReference type="InterPro" id="IPR046342">
    <property type="entry name" value="CBS_dom_sf"/>
</dbReference>
<dbReference type="Pfam" id="PF00571">
    <property type="entry name" value="CBS"/>
    <property type="match status" value="2"/>
</dbReference>
<dbReference type="InterPro" id="IPR000644">
    <property type="entry name" value="CBS_dom"/>
</dbReference>
<dbReference type="RefSeq" id="WP_331255462.1">
    <property type="nucleotide sequence ID" value="NZ_CP133270.1"/>
</dbReference>
<organism evidence="6 7">
    <name type="scientific">Candidatus Bealeia paramacronuclearis</name>
    <dbReference type="NCBI Taxonomy" id="1921001"/>
    <lineage>
        <taxon>Bacteria</taxon>
        <taxon>Pseudomonadati</taxon>
        <taxon>Pseudomonadota</taxon>
        <taxon>Alphaproteobacteria</taxon>
        <taxon>Holosporales</taxon>
        <taxon>Holosporaceae</taxon>
        <taxon>Candidatus Bealeia</taxon>
    </lineage>
</organism>
<feature type="domain" description="CBS" evidence="5">
    <location>
        <begin position="62"/>
        <end position="123"/>
    </location>
</feature>
<dbReference type="InterPro" id="IPR016169">
    <property type="entry name" value="FAD-bd_PCMH_sub2"/>
</dbReference>
<comment type="similarity">
    <text evidence="1">Belongs to the UPF0053 family. Hemolysin C subfamily.</text>
</comment>
<evidence type="ECO:0000313" key="6">
    <source>
        <dbReference type="EMBL" id="WVX66610.1"/>
    </source>
</evidence>
<evidence type="ECO:0000259" key="5">
    <source>
        <dbReference type="PROSITE" id="PS51371"/>
    </source>
</evidence>
<dbReference type="Pfam" id="PF03471">
    <property type="entry name" value="CorC_HlyC"/>
    <property type="match status" value="1"/>
</dbReference>
<reference evidence="6 7" key="1">
    <citation type="journal article" date="2024" name="Environ. Microbiol.">
        <title>Novel evolutionary insights on the interactions of the Holosporales (Alphaproteobacteria) with eukaryotic hosts from comparative genomics.</title>
        <authorList>
            <person name="Giovannini M."/>
            <person name="Petroni G."/>
            <person name="Castelli M."/>
        </authorList>
    </citation>
    <scope>NUCLEOTIDE SEQUENCE [LARGE SCALE GENOMIC DNA]</scope>
    <source>
        <strain evidence="6 7">US_Bl 15I1</strain>
    </source>
</reference>
<evidence type="ECO:0000313" key="7">
    <source>
        <dbReference type="Proteomes" id="UP001330434"/>
    </source>
</evidence>
<dbReference type="CDD" id="cd04590">
    <property type="entry name" value="CBS_pair_CorC_HlyC_assoc"/>
    <property type="match status" value="1"/>
</dbReference>
<dbReference type="InterPro" id="IPR044751">
    <property type="entry name" value="Ion_transp-like_CBS"/>
</dbReference>
<evidence type="ECO:0000256" key="1">
    <source>
        <dbReference type="ARBA" id="ARBA00006446"/>
    </source>
</evidence>
<evidence type="ECO:0000256" key="3">
    <source>
        <dbReference type="ARBA" id="ARBA00023122"/>
    </source>
</evidence>
<dbReference type="InterPro" id="IPR005170">
    <property type="entry name" value="Transptr-assoc_dom"/>
</dbReference>
<dbReference type="PROSITE" id="PS51371">
    <property type="entry name" value="CBS"/>
    <property type="match status" value="2"/>
</dbReference>
<dbReference type="PANTHER" id="PTHR22777:SF27">
    <property type="entry name" value="MAGNESIUM AND COBALT EFFLUX PROTEIN CORC"/>
    <property type="match status" value="1"/>
</dbReference>
<protein>
    <submittedName>
        <fullName evidence="6">Hemolysin family protein</fullName>
    </submittedName>
</protein>
<proteinExistence type="inferred from homology"/>
<dbReference type="SMART" id="SM01091">
    <property type="entry name" value="CorC_HlyC"/>
    <property type="match status" value="1"/>
</dbReference>
<accession>A0ABZ2C2J8</accession>
<evidence type="ECO:0000256" key="2">
    <source>
        <dbReference type="ARBA" id="ARBA00022737"/>
    </source>
</evidence>
<dbReference type="EMBL" id="CP133270">
    <property type="protein sequence ID" value="WVX66610.1"/>
    <property type="molecule type" value="Genomic_DNA"/>
</dbReference>
<dbReference type="Proteomes" id="UP001330434">
    <property type="component" value="Chromosome"/>
</dbReference>
<dbReference type="Gene3D" id="3.30.465.10">
    <property type="match status" value="1"/>
</dbReference>
<feature type="domain" description="CBS" evidence="5">
    <location>
        <begin position="124"/>
        <end position="184"/>
    </location>
</feature>
<sequence>MSFVDRLKKIIRRQKDSDSTLRDTIEGLIEEDKTFNPSLAPDERAMLANILKLRDLTAEDVMIPRADIVAISQSSTREEILSTFRSADVMRLPIFHTNLDDIYGYIHIRDLIDTTPENFNLAKITRKIEVIAPAMGVLDLLLKMRLSGERLAMVVDEYGGIDGLVTMGDLVEEIVGDIQNVADSSLPDQIYFRPDGVVIVDARIEIEDLEEKLGPILATEDRDEDIETLGGLVFALAERIPQRGELITYEGHNLEFEIIEADPRRIKRIGIHGIAPQNSGA</sequence>
<dbReference type="SUPFAM" id="SSF54631">
    <property type="entry name" value="CBS-domain pair"/>
    <property type="match status" value="1"/>
</dbReference>
<keyword evidence="7" id="KW-1185">Reference proteome</keyword>
<dbReference type="SUPFAM" id="SSF56176">
    <property type="entry name" value="FAD-binding/transporter-associated domain-like"/>
    <property type="match status" value="1"/>
</dbReference>
<name>A0ABZ2C2J8_9PROT</name>
<dbReference type="InterPro" id="IPR036318">
    <property type="entry name" value="FAD-bd_PCMH-like_sf"/>
</dbReference>
<keyword evidence="3 4" id="KW-0129">CBS domain</keyword>
<dbReference type="PANTHER" id="PTHR22777">
    <property type="entry name" value="HEMOLYSIN-RELATED"/>
    <property type="match status" value="1"/>
</dbReference>
<evidence type="ECO:0000256" key="4">
    <source>
        <dbReference type="PROSITE-ProRule" id="PRU00703"/>
    </source>
</evidence>
<gene>
    <name evidence="6" type="ORF">Bealeia1_00789</name>
</gene>
<keyword evidence="2" id="KW-0677">Repeat</keyword>